<keyword evidence="3" id="KW-0804">Transcription</keyword>
<dbReference type="InterPro" id="IPR036271">
    <property type="entry name" value="Tet_transcr_reg_TetR-rel_C_sf"/>
</dbReference>
<sequence length="270" mass="30061">MPASGRHYDRRMAPQKSDQPPNPAAAPQVSVWVRPPRERKRGNAPSGLSRQRIVRAAIALLDAEGEQRFSMRRLAAELGVTPMSVYWYVDNKGELLELALDEALGEMRIPPLAEDGDWREHLRVMCEEYRAFYRRHLWATRVAGEVLPLGPNALFFTTSAVAAAERTGLPREQYAGALGLLFQFVYGFATSEGQMLIRVRESGLAEEEYHAAVVGLAAEIDHQHIDNADKVMPPQVGETQATKRDRSFAEGLDLALDGIEARIRRASTQG</sequence>
<dbReference type="eggNOG" id="COG1309">
    <property type="taxonomic scope" value="Bacteria"/>
</dbReference>
<dbReference type="InterPro" id="IPR050109">
    <property type="entry name" value="HTH-type_TetR-like_transc_reg"/>
</dbReference>
<evidence type="ECO:0000256" key="3">
    <source>
        <dbReference type="ARBA" id="ARBA00023163"/>
    </source>
</evidence>
<dbReference type="EMBL" id="FOAZ01000002">
    <property type="protein sequence ID" value="SEK56801.1"/>
    <property type="molecule type" value="Genomic_DNA"/>
</dbReference>
<evidence type="ECO:0000313" key="7">
    <source>
        <dbReference type="EMBL" id="SEK56801.1"/>
    </source>
</evidence>
<dbReference type="GO" id="GO:0000976">
    <property type="term" value="F:transcription cis-regulatory region binding"/>
    <property type="evidence" value="ECO:0007669"/>
    <property type="project" value="TreeGrafter"/>
</dbReference>
<feature type="region of interest" description="Disordered" evidence="5">
    <location>
        <begin position="1"/>
        <end position="48"/>
    </location>
</feature>
<dbReference type="Pfam" id="PF00440">
    <property type="entry name" value="TetR_N"/>
    <property type="match status" value="1"/>
</dbReference>
<dbReference type="SUPFAM" id="SSF48498">
    <property type="entry name" value="Tetracyclin repressor-like, C-terminal domain"/>
    <property type="match status" value="1"/>
</dbReference>
<keyword evidence="8" id="KW-1185">Reference proteome</keyword>
<feature type="compositionally biased region" description="Basic and acidic residues" evidence="5">
    <location>
        <begin position="1"/>
        <end position="12"/>
    </location>
</feature>
<dbReference type="Gene3D" id="1.10.10.60">
    <property type="entry name" value="Homeodomain-like"/>
    <property type="match status" value="1"/>
</dbReference>
<protein>
    <submittedName>
        <fullName evidence="7">DNA-binding transcriptional regulator, AcrR family</fullName>
    </submittedName>
</protein>
<evidence type="ECO:0000313" key="8">
    <source>
        <dbReference type="Proteomes" id="UP000183015"/>
    </source>
</evidence>
<dbReference type="Pfam" id="PF02909">
    <property type="entry name" value="TetR_C_1"/>
    <property type="match status" value="1"/>
</dbReference>
<gene>
    <name evidence="7" type="ORF">SAMN05414137_102476</name>
</gene>
<dbReference type="Gene3D" id="1.10.357.10">
    <property type="entry name" value="Tetracycline Repressor, domain 2"/>
    <property type="match status" value="1"/>
</dbReference>
<accession>A0A1H7I2R5</accession>
<evidence type="ECO:0000256" key="4">
    <source>
        <dbReference type="PROSITE-ProRule" id="PRU00335"/>
    </source>
</evidence>
<dbReference type="PANTHER" id="PTHR30055:SF151">
    <property type="entry name" value="TRANSCRIPTIONAL REGULATORY PROTEIN"/>
    <property type="match status" value="1"/>
</dbReference>
<dbReference type="InterPro" id="IPR004111">
    <property type="entry name" value="Repressor_TetR_C"/>
</dbReference>
<dbReference type="Proteomes" id="UP000183015">
    <property type="component" value="Unassembled WGS sequence"/>
</dbReference>
<dbReference type="InterPro" id="IPR001647">
    <property type="entry name" value="HTH_TetR"/>
</dbReference>
<evidence type="ECO:0000259" key="6">
    <source>
        <dbReference type="PROSITE" id="PS50977"/>
    </source>
</evidence>
<dbReference type="AlphaFoldDB" id="A0A1H7I2R5"/>
<dbReference type="GO" id="GO:0003700">
    <property type="term" value="F:DNA-binding transcription factor activity"/>
    <property type="evidence" value="ECO:0007669"/>
    <property type="project" value="TreeGrafter"/>
</dbReference>
<dbReference type="InterPro" id="IPR009057">
    <property type="entry name" value="Homeodomain-like_sf"/>
</dbReference>
<keyword evidence="1" id="KW-0805">Transcription regulation</keyword>
<dbReference type="PROSITE" id="PS50977">
    <property type="entry name" value="HTH_TETR_2"/>
    <property type="match status" value="1"/>
</dbReference>
<feature type="DNA-binding region" description="H-T-H motif" evidence="4">
    <location>
        <begin position="70"/>
        <end position="89"/>
    </location>
</feature>
<proteinExistence type="predicted"/>
<dbReference type="SUPFAM" id="SSF46689">
    <property type="entry name" value="Homeodomain-like"/>
    <property type="match status" value="1"/>
</dbReference>
<evidence type="ECO:0000256" key="1">
    <source>
        <dbReference type="ARBA" id="ARBA00023015"/>
    </source>
</evidence>
<name>A0A1H7I2R5_STRJI</name>
<dbReference type="PANTHER" id="PTHR30055">
    <property type="entry name" value="HTH-TYPE TRANSCRIPTIONAL REGULATOR RUTR"/>
    <property type="match status" value="1"/>
</dbReference>
<dbReference type="STRING" id="235985.SAMN05414137_102476"/>
<keyword evidence="2 4" id="KW-0238">DNA-binding</keyword>
<organism evidence="7 8">
    <name type="scientific">Streptacidiphilus jiangxiensis</name>
    <dbReference type="NCBI Taxonomy" id="235985"/>
    <lineage>
        <taxon>Bacteria</taxon>
        <taxon>Bacillati</taxon>
        <taxon>Actinomycetota</taxon>
        <taxon>Actinomycetes</taxon>
        <taxon>Kitasatosporales</taxon>
        <taxon>Streptomycetaceae</taxon>
        <taxon>Streptacidiphilus</taxon>
    </lineage>
</organism>
<reference evidence="8" key="1">
    <citation type="submission" date="2016-10" db="EMBL/GenBank/DDBJ databases">
        <authorList>
            <person name="Varghese N."/>
        </authorList>
    </citation>
    <scope>NUCLEOTIDE SEQUENCE [LARGE SCALE GENOMIC DNA]</scope>
    <source>
        <strain evidence="8">DSM 45096 / BCRC 16803 / CGMCC 4.1857 / CIP 109030 / JCM 12277 / KCTC 19219 / NBRC 100920 / 33214</strain>
    </source>
</reference>
<evidence type="ECO:0000256" key="5">
    <source>
        <dbReference type="SAM" id="MobiDB-lite"/>
    </source>
</evidence>
<dbReference type="GO" id="GO:0045892">
    <property type="term" value="P:negative regulation of DNA-templated transcription"/>
    <property type="evidence" value="ECO:0007669"/>
    <property type="project" value="InterPro"/>
</dbReference>
<feature type="domain" description="HTH tetR-type" evidence="6">
    <location>
        <begin position="47"/>
        <end position="107"/>
    </location>
</feature>
<evidence type="ECO:0000256" key="2">
    <source>
        <dbReference type="ARBA" id="ARBA00023125"/>
    </source>
</evidence>